<dbReference type="EMBL" id="CP001816">
    <property type="protein sequence ID" value="ACZ11687.1"/>
    <property type="molecule type" value="Genomic_DNA"/>
</dbReference>
<dbReference type="HOGENOM" id="CLU_030805_0_1_7"/>
<gene>
    <name evidence="2" type="ordered locus">Sdel_0651</name>
</gene>
<dbReference type="AlphaFoldDB" id="D1B070"/>
<dbReference type="Pfam" id="PF00994">
    <property type="entry name" value="MoCF_biosynth"/>
    <property type="match status" value="1"/>
</dbReference>
<organism evidence="2 3">
    <name type="scientific">Sulfurospirillum deleyianum (strain ATCC 51133 / DSM 6946 / 5175)</name>
    <dbReference type="NCBI Taxonomy" id="525898"/>
    <lineage>
        <taxon>Bacteria</taxon>
        <taxon>Pseudomonadati</taxon>
        <taxon>Campylobacterota</taxon>
        <taxon>Epsilonproteobacteria</taxon>
        <taxon>Campylobacterales</taxon>
        <taxon>Sulfurospirillaceae</taxon>
        <taxon>Sulfurospirillum</taxon>
    </lineage>
</organism>
<keyword evidence="3" id="KW-1185">Reference proteome</keyword>
<dbReference type="KEGG" id="sdl:Sdel_0651"/>
<dbReference type="Proteomes" id="UP000002222">
    <property type="component" value="Chromosome"/>
</dbReference>
<dbReference type="Gene3D" id="3.40.980.10">
    <property type="entry name" value="MoaB/Mog-like domain"/>
    <property type="match status" value="1"/>
</dbReference>
<dbReference type="SMART" id="SM00852">
    <property type="entry name" value="MoCF_biosynth"/>
    <property type="match status" value="1"/>
</dbReference>
<name>D1B070_SULD5</name>
<reference evidence="2 3" key="2">
    <citation type="journal article" date="2010" name="Stand. Genomic Sci.">
        <title>Complete genome sequence of Sulfurospirillum deleyianum type strain (5175).</title>
        <authorList>
            <person name="Sikorski J."/>
            <person name="Lapidus A."/>
            <person name="Copeland A."/>
            <person name="Glavina Del Rio T."/>
            <person name="Nolan M."/>
            <person name="Lucas S."/>
            <person name="Chen F."/>
            <person name="Tice H."/>
            <person name="Cheng J.F."/>
            <person name="Saunders E."/>
            <person name="Bruce D."/>
            <person name="Goodwin L."/>
            <person name="Pitluck S."/>
            <person name="Ovchinnikova G."/>
            <person name="Pati A."/>
            <person name="Ivanova N."/>
            <person name="Mavromatis K."/>
            <person name="Chen A."/>
            <person name="Palaniappan K."/>
            <person name="Chain P."/>
            <person name="Land M."/>
            <person name="Hauser L."/>
            <person name="Chang Y.J."/>
            <person name="Jeffries C.D."/>
            <person name="Brettin T."/>
            <person name="Detter J.C."/>
            <person name="Han C."/>
            <person name="Rohde M."/>
            <person name="Lang E."/>
            <person name="Spring S."/>
            <person name="Goker M."/>
            <person name="Bristow J."/>
            <person name="Eisen J.A."/>
            <person name="Markowitz V."/>
            <person name="Hugenholtz P."/>
            <person name="Kyrpides N.C."/>
            <person name="Klenk H.P."/>
        </authorList>
    </citation>
    <scope>NUCLEOTIDE SEQUENCE [LARGE SCALE GENOMIC DNA]</scope>
    <source>
        <strain evidence="3">ATCC 51133 / DSM 6946 / 5175</strain>
    </source>
</reference>
<protein>
    <submittedName>
        <fullName evidence="2">Molybdopterin binding domain protein</fullName>
    </submittedName>
</protein>
<dbReference type="STRING" id="525898.Sdel_0651"/>
<dbReference type="InterPro" id="IPR036425">
    <property type="entry name" value="MoaB/Mog-like_dom_sf"/>
</dbReference>
<evidence type="ECO:0000259" key="1">
    <source>
        <dbReference type="SMART" id="SM00852"/>
    </source>
</evidence>
<accession>D1B070</accession>
<evidence type="ECO:0000313" key="3">
    <source>
        <dbReference type="Proteomes" id="UP000002222"/>
    </source>
</evidence>
<reference evidence="3" key="1">
    <citation type="submission" date="2009-11" db="EMBL/GenBank/DDBJ databases">
        <title>The complete genome of Sulfurospirillum deleyianum DSM 6946.</title>
        <authorList>
            <consortium name="US DOE Joint Genome Institute (JGI-PGF)"/>
            <person name="Lucas S."/>
            <person name="Copeland A."/>
            <person name="Lapidus A."/>
            <person name="Glavina del Rio T."/>
            <person name="Dalin E."/>
            <person name="Tice H."/>
            <person name="Bruce D."/>
            <person name="Goodwin L."/>
            <person name="Pitluck S."/>
            <person name="Kyrpides N."/>
            <person name="Mavromatis K."/>
            <person name="Ivanova N."/>
            <person name="Ovchinnikova G."/>
            <person name="Munk A.C."/>
            <person name="Lu M."/>
            <person name="Brettin T."/>
            <person name="Detter J.C."/>
            <person name="Han C."/>
            <person name="Tapia R."/>
            <person name="Larimer F."/>
            <person name="Land M."/>
            <person name="Hauser L."/>
            <person name="Markowitz V."/>
            <person name="Cheng J.F."/>
            <person name="Hugenholtz P."/>
            <person name="Woyke T."/>
            <person name="Wu D."/>
            <person name="Aumann P."/>
            <person name="Schneider S."/>
            <person name="Lang E."/>
            <person name="Spring S."/>
            <person name="Klenk H.P."/>
            <person name="Eisen J.A."/>
        </authorList>
    </citation>
    <scope>NUCLEOTIDE SEQUENCE [LARGE SCALE GENOMIC DNA]</scope>
    <source>
        <strain evidence="3">ATCC 51133 / DSM 6946 / 5175</strain>
    </source>
</reference>
<proteinExistence type="predicted"/>
<sequence>MHHFYSVIIGSELLNGRRVDKHFAFINQELRNRGLLHVGNFVIEDKPFLIQNCFNMILQDPKSVMFSFGGIGATPDDLTRMIASEVFTGEKLTLHVKAKELIEQQFGEEAYPHRISMAMLPPQADLLHNIVNNVPGFSLFNRFFFTPGFPSMAWPMVQEALNQHFPSQAPLFSETFIVEAPENDLIEIMEALPKELTFSSLPRFIEEKRIVEIYLAHSNEALVRHWASFFRSEVLKMGKTIKDCL</sequence>
<dbReference type="PANTHER" id="PTHR13939">
    <property type="entry name" value="NICOTINAMIDE-NUCLEOTIDE AMIDOHYDROLASE PNCC"/>
    <property type="match status" value="1"/>
</dbReference>
<dbReference type="PANTHER" id="PTHR13939:SF0">
    <property type="entry name" value="NMN AMIDOHYDROLASE-LIKE PROTEIN YFAY"/>
    <property type="match status" value="1"/>
</dbReference>
<dbReference type="InterPro" id="IPR001453">
    <property type="entry name" value="MoaB/Mog_dom"/>
</dbReference>
<dbReference type="RefSeq" id="WP_012856453.1">
    <property type="nucleotide sequence ID" value="NC_013512.1"/>
</dbReference>
<dbReference type="OrthoDB" id="9801454at2"/>
<evidence type="ECO:0000313" key="2">
    <source>
        <dbReference type="EMBL" id="ACZ11687.1"/>
    </source>
</evidence>
<dbReference type="SUPFAM" id="SSF53218">
    <property type="entry name" value="Molybdenum cofactor biosynthesis proteins"/>
    <property type="match status" value="1"/>
</dbReference>
<dbReference type="InterPro" id="IPR050101">
    <property type="entry name" value="CinA"/>
</dbReference>
<feature type="domain" description="MoaB/Mog" evidence="1">
    <location>
        <begin position="5"/>
        <end position="168"/>
    </location>
</feature>
<dbReference type="eggNOG" id="COG1058">
    <property type="taxonomic scope" value="Bacteria"/>
</dbReference>